<evidence type="ECO:0000313" key="8">
    <source>
        <dbReference type="EMBL" id="MBE1537287.1"/>
    </source>
</evidence>
<dbReference type="InterPro" id="IPR011042">
    <property type="entry name" value="6-blade_b-propeller_TolB-like"/>
</dbReference>
<evidence type="ECO:0000256" key="2">
    <source>
        <dbReference type="ARBA" id="ARBA00022741"/>
    </source>
</evidence>
<evidence type="ECO:0000256" key="6">
    <source>
        <dbReference type="SAM" id="Phobius"/>
    </source>
</evidence>
<dbReference type="GO" id="GO:0016301">
    <property type="term" value="F:kinase activity"/>
    <property type="evidence" value="ECO:0007669"/>
    <property type="project" value="UniProtKB-KW"/>
</dbReference>
<evidence type="ECO:0000313" key="9">
    <source>
        <dbReference type="Proteomes" id="UP000627838"/>
    </source>
</evidence>
<keyword evidence="1" id="KW-0808">Transferase</keyword>
<keyword evidence="4 5" id="KW-0067">ATP-binding</keyword>
<evidence type="ECO:0000259" key="7">
    <source>
        <dbReference type="PROSITE" id="PS50011"/>
    </source>
</evidence>
<proteinExistence type="predicted"/>
<dbReference type="Pfam" id="PF00069">
    <property type="entry name" value="Pkinase"/>
    <property type="match status" value="1"/>
</dbReference>
<dbReference type="SMART" id="SM00220">
    <property type="entry name" value="S_TKc"/>
    <property type="match status" value="1"/>
</dbReference>
<sequence length="627" mass="65103">MAGPVPSAHGTGDPGRVGPYRVEAMLGRGGMGAVYLGRAPDGRPVAVKVVRPDLADDPRFLARFRAEAANAARVASFCTAQVLDHGTDDGVAYLVTEYVEGPTLRERVADGGPLSPAALHGVAVGIAAALVAIHGAGLVHRDLKPGNVLLSISGPRVIDFGIARALDETERHTATGQFVGTPGWTAPEQITARAITPAADVFAWGCLVAYAATGNNPFGRGSFEVVSARVLHAEPELGGLPEPLGGLVRAALGKDPAHRPTARDLLLALVGDDSEAAAAAALDAGAAAPPVSVPPTRAARPRRGTRRRAWTIAVPAAAAALVLAGGAVLYGREPGRAAPARPPDDPLLAVINPYQGCAEQIAVHTPGAAETEPVYSSSGCTLNPRWSPDRSLIAFVRREADDSRMKAAWVMNADGTDSRKVADMTGVAVAWTPDGTGLTHLGEHDGREGVLTVDVRTGEITPEATEPAGSIVSFGGPAWSPTGRLAFSFSRREAGPSRIYVVDPDRPQVRTPVTPAEYAGSPAWSPDGSQIAYTVPGPGFGGDAGVGLEQVSDSDIRVVGADGTNPRRLEIDGDTSGPVWSPDGTWIAYTRRGLNREVDLRAVKPDGTGDRSLIGEGSPYWLGMPDW</sequence>
<feature type="domain" description="Protein kinase" evidence="7">
    <location>
        <begin position="20"/>
        <end position="270"/>
    </location>
</feature>
<keyword evidence="3 8" id="KW-0418">Kinase</keyword>
<keyword evidence="6" id="KW-1133">Transmembrane helix</keyword>
<accession>A0ABR9K396</accession>
<dbReference type="CDD" id="cd14014">
    <property type="entry name" value="STKc_PknB_like"/>
    <property type="match status" value="1"/>
</dbReference>
<evidence type="ECO:0000256" key="5">
    <source>
        <dbReference type="PROSITE-ProRule" id="PRU10141"/>
    </source>
</evidence>
<evidence type="ECO:0000256" key="3">
    <source>
        <dbReference type="ARBA" id="ARBA00022777"/>
    </source>
</evidence>
<dbReference type="InterPro" id="IPR011009">
    <property type="entry name" value="Kinase-like_dom_sf"/>
</dbReference>
<feature type="transmembrane region" description="Helical" evidence="6">
    <location>
        <begin position="117"/>
        <end position="139"/>
    </location>
</feature>
<dbReference type="InterPro" id="IPR011659">
    <property type="entry name" value="WD40"/>
</dbReference>
<feature type="transmembrane region" description="Helical" evidence="6">
    <location>
        <begin position="309"/>
        <end position="331"/>
    </location>
</feature>
<dbReference type="SUPFAM" id="SSF56112">
    <property type="entry name" value="Protein kinase-like (PK-like)"/>
    <property type="match status" value="1"/>
</dbReference>
<dbReference type="InterPro" id="IPR000719">
    <property type="entry name" value="Prot_kinase_dom"/>
</dbReference>
<keyword evidence="6" id="KW-0812">Transmembrane</keyword>
<dbReference type="SUPFAM" id="SSF69304">
    <property type="entry name" value="Tricorn protease N-terminal domain"/>
    <property type="match status" value="1"/>
</dbReference>
<protein>
    <submittedName>
        <fullName evidence="8">Ser/Thr protein kinase</fullName>
    </submittedName>
</protein>
<keyword evidence="9" id="KW-1185">Reference proteome</keyword>
<dbReference type="EMBL" id="JADBDZ010000001">
    <property type="protein sequence ID" value="MBE1537287.1"/>
    <property type="molecule type" value="Genomic_DNA"/>
</dbReference>
<name>A0ABR9K396_9ACTN</name>
<feature type="binding site" evidence="5">
    <location>
        <position position="48"/>
    </location>
    <ligand>
        <name>ATP</name>
        <dbReference type="ChEBI" id="CHEBI:30616"/>
    </ligand>
</feature>
<dbReference type="InterPro" id="IPR008271">
    <property type="entry name" value="Ser/Thr_kinase_AS"/>
</dbReference>
<dbReference type="PANTHER" id="PTHR43289">
    <property type="entry name" value="MITOGEN-ACTIVATED PROTEIN KINASE KINASE KINASE 20-RELATED"/>
    <property type="match status" value="1"/>
</dbReference>
<keyword evidence="6" id="KW-0472">Membrane</keyword>
<reference evidence="8 9" key="1">
    <citation type="submission" date="2020-10" db="EMBL/GenBank/DDBJ databases">
        <title>Sequencing the genomes of 1000 actinobacteria strains.</title>
        <authorList>
            <person name="Klenk H.-P."/>
        </authorList>
    </citation>
    <scope>NUCLEOTIDE SEQUENCE [LARGE SCALE GENOMIC DNA]</scope>
    <source>
        <strain evidence="8 9">DSM 46744</strain>
    </source>
</reference>
<dbReference type="InterPro" id="IPR017441">
    <property type="entry name" value="Protein_kinase_ATP_BS"/>
</dbReference>
<dbReference type="PROSITE" id="PS00107">
    <property type="entry name" value="PROTEIN_KINASE_ATP"/>
    <property type="match status" value="1"/>
</dbReference>
<evidence type="ECO:0000256" key="4">
    <source>
        <dbReference type="ARBA" id="ARBA00022840"/>
    </source>
</evidence>
<dbReference type="PROSITE" id="PS00108">
    <property type="entry name" value="PROTEIN_KINASE_ST"/>
    <property type="match status" value="1"/>
</dbReference>
<dbReference type="PROSITE" id="PS50011">
    <property type="entry name" value="PROTEIN_KINASE_DOM"/>
    <property type="match status" value="1"/>
</dbReference>
<dbReference type="Proteomes" id="UP000627838">
    <property type="component" value="Unassembled WGS sequence"/>
</dbReference>
<dbReference type="PANTHER" id="PTHR43289:SF34">
    <property type="entry name" value="SERINE_THREONINE-PROTEIN KINASE YBDM-RELATED"/>
    <property type="match status" value="1"/>
</dbReference>
<dbReference type="Gene3D" id="3.30.200.20">
    <property type="entry name" value="Phosphorylase Kinase, domain 1"/>
    <property type="match status" value="1"/>
</dbReference>
<organism evidence="8 9">
    <name type="scientific">Actinomadura algeriensis</name>
    <dbReference type="NCBI Taxonomy" id="1679523"/>
    <lineage>
        <taxon>Bacteria</taxon>
        <taxon>Bacillati</taxon>
        <taxon>Actinomycetota</taxon>
        <taxon>Actinomycetes</taxon>
        <taxon>Streptosporangiales</taxon>
        <taxon>Thermomonosporaceae</taxon>
        <taxon>Actinomadura</taxon>
    </lineage>
</organism>
<dbReference type="RefSeq" id="WP_192763190.1">
    <property type="nucleotide sequence ID" value="NZ_JADBDZ010000001.1"/>
</dbReference>
<dbReference type="Gene3D" id="1.10.510.10">
    <property type="entry name" value="Transferase(Phosphotransferase) domain 1"/>
    <property type="match status" value="1"/>
</dbReference>
<keyword evidence="2 5" id="KW-0547">Nucleotide-binding</keyword>
<evidence type="ECO:0000256" key="1">
    <source>
        <dbReference type="ARBA" id="ARBA00022679"/>
    </source>
</evidence>
<dbReference type="Pfam" id="PF07676">
    <property type="entry name" value="PD40"/>
    <property type="match status" value="4"/>
</dbReference>
<gene>
    <name evidence="8" type="ORF">H4W34_007120</name>
</gene>
<dbReference type="Gene3D" id="2.120.10.30">
    <property type="entry name" value="TolB, C-terminal domain"/>
    <property type="match status" value="2"/>
</dbReference>
<comment type="caution">
    <text evidence="8">The sequence shown here is derived from an EMBL/GenBank/DDBJ whole genome shotgun (WGS) entry which is preliminary data.</text>
</comment>